<evidence type="ECO:0000259" key="1">
    <source>
        <dbReference type="Pfam" id="PF01526"/>
    </source>
</evidence>
<feature type="non-terminal residue" evidence="2">
    <location>
        <position position="1"/>
    </location>
</feature>
<gene>
    <name evidence="2" type="ORF">ACFVKH_19205</name>
</gene>
<dbReference type="RefSeq" id="WP_377968045.1">
    <property type="nucleotide sequence ID" value="NZ_JBHZOL010000110.1"/>
</dbReference>
<keyword evidence="3" id="KW-1185">Reference proteome</keyword>
<dbReference type="EMBL" id="JBHZOL010000110">
    <property type="protein sequence ID" value="MFE4108414.1"/>
    <property type="molecule type" value="Genomic_DNA"/>
</dbReference>
<dbReference type="Proteomes" id="UP001600165">
    <property type="component" value="Unassembled WGS sequence"/>
</dbReference>
<organism evidence="2 3">
    <name type="scientific">Almyronema epifaneia S1</name>
    <dbReference type="NCBI Taxonomy" id="2991925"/>
    <lineage>
        <taxon>Bacteria</taxon>
        <taxon>Bacillati</taxon>
        <taxon>Cyanobacteriota</taxon>
        <taxon>Cyanophyceae</taxon>
        <taxon>Nodosilineales</taxon>
        <taxon>Nodosilineaceae</taxon>
        <taxon>Almyronema</taxon>
        <taxon>Almyronema epifaneia</taxon>
    </lineage>
</organism>
<accession>A0ABW6IM95</accession>
<proteinExistence type="predicted"/>
<protein>
    <submittedName>
        <fullName evidence="2">Tn3 family transposase</fullName>
    </submittedName>
</protein>
<dbReference type="Pfam" id="PF01526">
    <property type="entry name" value="DDE_Tnp_Tn3"/>
    <property type="match status" value="1"/>
</dbReference>
<dbReference type="InterPro" id="IPR002513">
    <property type="entry name" value="Tn3_Tnp_DDE_dom"/>
</dbReference>
<reference evidence="2 3" key="1">
    <citation type="submission" date="2024-10" db="EMBL/GenBank/DDBJ databases">
        <authorList>
            <person name="Ratan Roy A."/>
            <person name="Morales Sandoval P.H."/>
            <person name="De Los Santos Villalobos S."/>
            <person name="Chakraborty S."/>
            <person name="Mukherjee J."/>
        </authorList>
    </citation>
    <scope>NUCLEOTIDE SEQUENCE [LARGE SCALE GENOMIC DNA]</scope>
    <source>
        <strain evidence="2 3">S1</strain>
    </source>
</reference>
<sequence length="241" mass="27793">SNSHFGERLEQPFAKMRIAAVFRQLGSSAHFHAGRFRTKHPAQYQLNCHTENCWVNWELIETYLPDMLRVAWSVKEGKIRAATILRKLGTKSRKNNLYQAFHELECVVRSGFILQYIDDIDLRATIQAATNKSEAFNKFAKWLSFGGSVLATNNREEQRKLIRYNHLVANSLIFHNVFALSQVLQQLVSEGHVIELEAISALSPYWTHHINRFGTYLMNLDHHPPIIDYQTPIVSPTLFST</sequence>
<comment type="caution">
    <text evidence="2">The sequence shown here is derived from an EMBL/GenBank/DDBJ whole genome shotgun (WGS) entry which is preliminary data.</text>
</comment>
<evidence type="ECO:0000313" key="3">
    <source>
        <dbReference type="Proteomes" id="UP001600165"/>
    </source>
</evidence>
<feature type="domain" description="Tn3 transposase DDE" evidence="1">
    <location>
        <begin position="36"/>
        <end position="216"/>
    </location>
</feature>
<evidence type="ECO:0000313" key="2">
    <source>
        <dbReference type="EMBL" id="MFE4108414.1"/>
    </source>
</evidence>
<name>A0ABW6IM95_9CYAN</name>